<protein>
    <submittedName>
        <fullName evidence="2">Transposase</fullName>
    </submittedName>
</protein>
<dbReference type="Pfam" id="PF00665">
    <property type="entry name" value="rve"/>
    <property type="match status" value="1"/>
</dbReference>
<dbReference type="eggNOG" id="COG2801">
    <property type="taxonomic scope" value="Bacteria"/>
</dbReference>
<evidence type="ECO:0000313" key="2">
    <source>
        <dbReference type="EMBL" id="CBW75303.1"/>
    </source>
</evidence>
<organism evidence="2 3">
    <name type="scientific">Mycetohabitans rhizoxinica (strain DSM 19002 / CIP 109453 / HKI 454)</name>
    <name type="common">Paraburkholderia rhizoxinica</name>
    <dbReference type="NCBI Taxonomy" id="882378"/>
    <lineage>
        <taxon>Bacteria</taxon>
        <taxon>Pseudomonadati</taxon>
        <taxon>Pseudomonadota</taxon>
        <taxon>Betaproteobacteria</taxon>
        <taxon>Burkholderiales</taxon>
        <taxon>Burkholderiaceae</taxon>
        <taxon>Mycetohabitans</taxon>
    </lineage>
</organism>
<dbReference type="Proteomes" id="UP000007437">
    <property type="component" value="Chromosome"/>
</dbReference>
<dbReference type="InterPro" id="IPR012337">
    <property type="entry name" value="RNaseH-like_sf"/>
</dbReference>
<proteinExistence type="predicted"/>
<dbReference type="EMBL" id="FR687359">
    <property type="protein sequence ID" value="CBW75303.1"/>
    <property type="molecule type" value="Genomic_DNA"/>
</dbReference>
<name>E5ARS1_MYCRK</name>
<feature type="domain" description="Integrase catalytic" evidence="1">
    <location>
        <begin position="16"/>
        <end position="91"/>
    </location>
</feature>
<dbReference type="GO" id="GO:0003676">
    <property type="term" value="F:nucleic acid binding"/>
    <property type="evidence" value="ECO:0007669"/>
    <property type="project" value="InterPro"/>
</dbReference>
<dbReference type="HOGENOM" id="CLU_027402_31_3_4"/>
<dbReference type="Gene3D" id="3.30.420.10">
    <property type="entry name" value="Ribonuclease H-like superfamily/Ribonuclease H"/>
    <property type="match status" value="1"/>
</dbReference>
<dbReference type="AlphaFoldDB" id="E5ARS1"/>
<dbReference type="PANTHER" id="PTHR47515:SF2">
    <property type="entry name" value="INTEGRASE CORE DOMAIN PROTEIN"/>
    <property type="match status" value="1"/>
</dbReference>
<dbReference type="PANTHER" id="PTHR47515">
    <property type="entry name" value="LOW CALCIUM RESPONSE LOCUS PROTEIN T"/>
    <property type="match status" value="1"/>
</dbReference>
<dbReference type="STRING" id="882378.RBRH_00130"/>
<dbReference type="PROSITE" id="PS50994">
    <property type="entry name" value="INTEGRASE"/>
    <property type="match status" value="1"/>
</dbReference>
<dbReference type="InterPro" id="IPR001584">
    <property type="entry name" value="Integrase_cat-core"/>
</dbReference>
<evidence type="ECO:0000259" key="1">
    <source>
        <dbReference type="PROSITE" id="PS50994"/>
    </source>
</evidence>
<dbReference type="KEGG" id="brh:RBRH_00130"/>
<dbReference type="InterPro" id="IPR036397">
    <property type="entry name" value="RNaseH_sf"/>
</dbReference>
<dbReference type="GO" id="GO:0015074">
    <property type="term" value="P:DNA integration"/>
    <property type="evidence" value="ECO:0007669"/>
    <property type="project" value="InterPro"/>
</dbReference>
<dbReference type="SUPFAM" id="SSF53098">
    <property type="entry name" value="Ribonuclease H-like"/>
    <property type="match status" value="1"/>
</dbReference>
<gene>
    <name evidence="2" type="ordered locus">RBRH_00130</name>
</gene>
<evidence type="ECO:0000313" key="3">
    <source>
        <dbReference type="Proteomes" id="UP000007437"/>
    </source>
</evidence>
<reference evidence="2 3" key="1">
    <citation type="journal article" date="2011" name="J. Bacteriol.">
        <title>Complete genome sequence of Burkholderia rhizoxinica, an endosymbiont of Rhizopus microsporus.</title>
        <authorList>
            <person name="Lackner G."/>
            <person name="Moebius N."/>
            <person name="Partida-Martinez L."/>
            <person name="Hertweck C."/>
        </authorList>
    </citation>
    <scope>NUCLEOTIDE SEQUENCE [LARGE SCALE GENOMIC DNA]</scope>
    <source>
        <strain evidence="3">DSM 19002 / CIP 109453 / HKI 454</strain>
    </source>
</reference>
<sequence>MRIKPHKRLIRQAPEPLTVPSAVNQVGSMDFMHVQLSAERRIRLLNVIDDFNHEALSIEIDLSLPSQRVIRAMRQIISWRGRPNRDRLDVD</sequence>
<accession>E5ARS1</accession>